<evidence type="ECO:0000313" key="1">
    <source>
        <dbReference type="EMBL" id="MFC3832517.1"/>
    </source>
</evidence>
<keyword evidence="2" id="KW-1185">Reference proteome</keyword>
<dbReference type="Gene3D" id="1.10.10.10">
    <property type="entry name" value="Winged helix-like DNA-binding domain superfamily/Winged helix DNA-binding domain"/>
    <property type="match status" value="1"/>
</dbReference>
<proteinExistence type="predicted"/>
<gene>
    <name evidence="1" type="ORF">ACFOSB_06560</name>
</gene>
<dbReference type="InterPro" id="IPR036390">
    <property type="entry name" value="WH_DNA-bd_sf"/>
</dbReference>
<sequence>MSEDDAITPPPPPLPDLFVARTPEQARLLLDDTCQELLARVIRAGASATEAAQAAQITVKQAHHRLTRLVAAGLVQVVGSRPRSGRPVKVYRAVARTYRTPFELTDAATLEDLMGQIFGPFLDSFNERLVRLLVHDDRHDLLLTTDDRGRPTMNLNPQAMPREQRETYGALASFSRPQLDADTRRELERRLRELNDWVTDQDARQRGGPGTLPCLLGLFFTPERAGR</sequence>
<organism evidence="1 2">
    <name type="scientific">Deinococcus rufus</name>
    <dbReference type="NCBI Taxonomy" id="2136097"/>
    <lineage>
        <taxon>Bacteria</taxon>
        <taxon>Thermotogati</taxon>
        <taxon>Deinococcota</taxon>
        <taxon>Deinococci</taxon>
        <taxon>Deinococcales</taxon>
        <taxon>Deinococcaceae</taxon>
        <taxon>Deinococcus</taxon>
    </lineage>
</organism>
<dbReference type="EMBL" id="JBHRZG010000006">
    <property type="protein sequence ID" value="MFC3832517.1"/>
    <property type="molecule type" value="Genomic_DNA"/>
</dbReference>
<evidence type="ECO:0000313" key="2">
    <source>
        <dbReference type="Proteomes" id="UP001595803"/>
    </source>
</evidence>
<dbReference type="RefSeq" id="WP_295817444.1">
    <property type="nucleotide sequence ID" value="NZ_JBHRZG010000006.1"/>
</dbReference>
<comment type="caution">
    <text evidence="1">The sequence shown here is derived from an EMBL/GenBank/DDBJ whole genome shotgun (WGS) entry which is preliminary data.</text>
</comment>
<dbReference type="Proteomes" id="UP001595803">
    <property type="component" value="Unassembled WGS sequence"/>
</dbReference>
<reference evidence="2" key="1">
    <citation type="journal article" date="2019" name="Int. J. Syst. Evol. Microbiol.">
        <title>The Global Catalogue of Microorganisms (GCM) 10K type strain sequencing project: providing services to taxonomists for standard genome sequencing and annotation.</title>
        <authorList>
            <consortium name="The Broad Institute Genomics Platform"/>
            <consortium name="The Broad Institute Genome Sequencing Center for Infectious Disease"/>
            <person name="Wu L."/>
            <person name="Ma J."/>
        </authorList>
    </citation>
    <scope>NUCLEOTIDE SEQUENCE [LARGE SCALE GENOMIC DNA]</scope>
    <source>
        <strain evidence="2">CCTCC AB 2017081</strain>
    </source>
</reference>
<name>A0ABV7Z535_9DEIO</name>
<dbReference type="Pfam" id="PF12840">
    <property type="entry name" value="HTH_20"/>
    <property type="match status" value="1"/>
</dbReference>
<dbReference type="SUPFAM" id="SSF46785">
    <property type="entry name" value="Winged helix' DNA-binding domain"/>
    <property type="match status" value="1"/>
</dbReference>
<accession>A0ABV7Z535</accession>
<dbReference type="InterPro" id="IPR036388">
    <property type="entry name" value="WH-like_DNA-bd_sf"/>
</dbReference>
<protein>
    <submittedName>
        <fullName evidence="1">Helix-turn-helix domain-containing protein</fullName>
    </submittedName>
</protein>